<dbReference type="InterPro" id="IPR017150">
    <property type="entry name" value="Pept_M20_glutamate_carboxypep"/>
</dbReference>
<name>A0A8J6UQU4_9BACT</name>
<evidence type="ECO:0000256" key="2">
    <source>
        <dbReference type="ARBA" id="ARBA00022801"/>
    </source>
</evidence>
<dbReference type="GO" id="GO:0046872">
    <property type="term" value="F:metal ion binding"/>
    <property type="evidence" value="ECO:0007669"/>
    <property type="project" value="UniProtKB-KW"/>
</dbReference>
<dbReference type="InterPro" id="IPR036264">
    <property type="entry name" value="Bact_exopeptidase_dim_dom"/>
</dbReference>
<dbReference type="PANTHER" id="PTHR43808:SF9">
    <property type="entry name" value="BLL0789 PROTEIN"/>
    <property type="match status" value="1"/>
</dbReference>
<protein>
    <submittedName>
        <fullName evidence="4">M20 family metallopeptidase</fullName>
    </submittedName>
</protein>
<evidence type="ECO:0000313" key="5">
    <source>
        <dbReference type="Proteomes" id="UP000632828"/>
    </source>
</evidence>
<proteinExistence type="predicted"/>
<dbReference type="GO" id="GO:0016787">
    <property type="term" value="F:hydrolase activity"/>
    <property type="evidence" value="ECO:0007669"/>
    <property type="project" value="UniProtKB-KW"/>
</dbReference>
<dbReference type="AlphaFoldDB" id="A0A8J6UQU4"/>
<dbReference type="SUPFAM" id="SSF55031">
    <property type="entry name" value="Bacterial exopeptidase dimerisation domain"/>
    <property type="match status" value="1"/>
</dbReference>
<keyword evidence="1" id="KW-0479">Metal-binding</keyword>
<dbReference type="RefSeq" id="WP_191153913.1">
    <property type="nucleotide sequence ID" value="NZ_JACWUN010000003.1"/>
</dbReference>
<dbReference type="Gene3D" id="3.40.630.10">
    <property type="entry name" value="Zn peptidases"/>
    <property type="match status" value="1"/>
</dbReference>
<comment type="caution">
    <text evidence="4">The sequence shown here is derived from an EMBL/GenBank/DDBJ whole genome shotgun (WGS) entry which is preliminary data.</text>
</comment>
<dbReference type="InterPro" id="IPR050072">
    <property type="entry name" value="Peptidase_M20A"/>
</dbReference>
<dbReference type="EMBL" id="JACWUN010000003">
    <property type="protein sequence ID" value="MBD1399631.1"/>
    <property type="molecule type" value="Genomic_DNA"/>
</dbReference>
<dbReference type="SUPFAM" id="SSF53187">
    <property type="entry name" value="Zn-dependent exopeptidases"/>
    <property type="match status" value="1"/>
</dbReference>
<keyword evidence="2" id="KW-0378">Hydrolase</keyword>
<sequence>MFTLDRFRDDIQFLVNIDSGTHCREGVNKLGRWFADRFSRIGWDIDWFEPAPEYGKSFLAYSGDKNAFDLLILCHLDTVFPEGEAKARPFSEDQARMYGPGVADMKSGCLFTWYAIKELLDKGQLSGNVAVFYNGEHEISCPHIRPVIEELSQKAKAVISAESARVNGAYVKQRKGIGRYRIEFHGKGAHAGNNPFEGECAITEAAHWTLFLREFCDQDKGIYVNPGIISGGMSQNSIPHFAELAIDTRFDALEEGERIERLIREKAERPFNPQIKVQVKGKIMRPPMVPNARTEELCSSIEKIGERHGVDVHWAFAGGGSDASFASPFGIPTLCGLAAVGGKLHSKDEYLEKSDLEERYKVFRDIVLEISTNNPADI</sequence>
<dbReference type="PIRSF" id="PIRSF037238">
    <property type="entry name" value="Carboxypeptidase_G2"/>
    <property type="match status" value="1"/>
</dbReference>
<gene>
    <name evidence="4" type="ORF">ICT70_03005</name>
</gene>
<evidence type="ECO:0000256" key="1">
    <source>
        <dbReference type="ARBA" id="ARBA00022723"/>
    </source>
</evidence>
<keyword evidence="5" id="KW-1185">Reference proteome</keyword>
<dbReference type="InterPro" id="IPR011650">
    <property type="entry name" value="Peptidase_M20_dimer"/>
</dbReference>
<dbReference type="CDD" id="cd03885">
    <property type="entry name" value="M20_CPDG2"/>
    <property type="match status" value="1"/>
</dbReference>
<evidence type="ECO:0000313" key="4">
    <source>
        <dbReference type="EMBL" id="MBD1399631.1"/>
    </source>
</evidence>
<feature type="domain" description="Peptidase M20 dimerisation" evidence="3">
    <location>
        <begin position="174"/>
        <end position="270"/>
    </location>
</feature>
<dbReference type="PANTHER" id="PTHR43808">
    <property type="entry name" value="ACETYLORNITHINE DEACETYLASE"/>
    <property type="match status" value="1"/>
</dbReference>
<evidence type="ECO:0000259" key="3">
    <source>
        <dbReference type="Pfam" id="PF07687"/>
    </source>
</evidence>
<dbReference type="Proteomes" id="UP000632828">
    <property type="component" value="Unassembled WGS sequence"/>
</dbReference>
<dbReference type="Pfam" id="PF01546">
    <property type="entry name" value="Peptidase_M20"/>
    <property type="match status" value="1"/>
</dbReference>
<reference evidence="4" key="1">
    <citation type="submission" date="2020-09" db="EMBL/GenBank/DDBJ databases">
        <title>Pelobacter alkaliphilus sp. nov., a novel anaerobic arsenate-reducing bacterium from terrestrial mud volcano.</title>
        <authorList>
            <person name="Khomyakova M.A."/>
            <person name="Merkel A.Y."/>
            <person name="Slobodkin A.I."/>
        </authorList>
    </citation>
    <scope>NUCLEOTIDE SEQUENCE</scope>
    <source>
        <strain evidence="4">M08fum</strain>
    </source>
</reference>
<dbReference type="Pfam" id="PF07687">
    <property type="entry name" value="M20_dimer"/>
    <property type="match status" value="1"/>
</dbReference>
<dbReference type="InterPro" id="IPR002933">
    <property type="entry name" value="Peptidase_M20"/>
</dbReference>
<organism evidence="4 5">
    <name type="scientific">Pelovirga terrestris</name>
    <dbReference type="NCBI Taxonomy" id="2771352"/>
    <lineage>
        <taxon>Bacteria</taxon>
        <taxon>Pseudomonadati</taxon>
        <taxon>Thermodesulfobacteriota</taxon>
        <taxon>Desulfuromonadia</taxon>
        <taxon>Geobacterales</taxon>
        <taxon>Geobacteraceae</taxon>
        <taxon>Pelovirga</taxon>
    </lineage>
</organism>
<dbReference type="Gene3D" id="3.30.70.360">
    <property type="match status" value="1"/>
</dbReference>
<accession>A0A8J6UQU4</accession>